<dbReference type="AlphaFoldDB" id="A0A166KC59"/>
<reference evidence="1 2" key="1">
    <citation type="journal article" date="2016" name="Mol. Biol. Evol.">
        <title>Comparative Genomics of Early-Diverging Mushroom-Forming Fungi Provides Insights into the Origins of Lignocellulose Decay Capabilities.</title>
        <authorList>
            <person name="Nagy L.G."/>
            <person name="Riley R."/>
            <person name="Tritt A."/>
            <person name="Adam C."/>
            <person name="Daum C."/>
            <person name="Floudas D."/>
            <person name="Sun H."/>
            <person name="Yadav J.S."/>
            <person name="Pangilinan J."/>
            <person name="Larsson K.H."/>
            <person name="Matsuura K."/>
            <person name="Barry K."/>
            <person name="Labutti K."/>
            <person name="Kuo R."/>
            <person name="Ohm R.A."/>
            <person name="Bhattacharya S.S."/>
            <person name="Shirouzu T."/>
            <person name="Yoshinaga Y."/>
            <person name="Martin F.M."/>
            <person name="Grigoriev I.V."/>
            <person name="Hibbett D.S."/>
        </authorList>
    </citation>
    <scope>NUCLEOTIDE SEQUENCE [LARGE SCALE GENOMIC DNA]</scope>
    <source>
        <strain evidence="1 2">CBS 109695</strain>
    </source>
</reference>
<name>A0A166KC59_9AGAM</name>
<evidence type="ECO:0000313" key="1">
    <source>
        <dbReference type="EMBL" id="KZP21754.1"/>
    </source>
</evidence>
<dbReference type="Proteomes" id="UP000076532">
    <property type="component" value="Unassembled WGS sequence"/>
</dbReference>
<gene>
    <name evidence="1" type="ORF">FIBSPDRAFT_931536</name>
</gene>
<protein>
    <submittedName>
        <fullName evidence="1">Uncharacterized protein</fullName>
    </submittedName>
</protein>
<proteinExistence type="predicted"/>
<dbReference type="EMBL" id="KV417545">
    <property type="protein sequence ID" value="KZP21754.1"/>
    <property type="molecule type" value="Genomic_DNA"/>
</dbReference>
<organism evidence="1 2">
    <name type="scientific">Athelia psychrophila</name>
    <dbReference type="NCBI Taxonomy" id="1759441"/>
    <lineage>
        <taxon>Eukaryota</taxon>
        <taxon>Fungi</taxon>
        <taxon>Dikarya</taxon>
        <taxon>Basidiomycota</taxon>
        <taxon>Agaricomycotina</taxon>
        <taxon>Agaricomycetes</taxon>
        <taxon>Agaricomycetidae</taxon>
        <taxon>Atheliales</taxon>
        <taxon>Atheliaceae</taxon>
        <taxon>Athelia</taxon>
    </lineage>
</organism>
<accession>A0A166KC59</accession>
<sequence length="111" mass="12544">MTLYWLHRLTFPAATRPTNRGEGMRRYAGKWIHILYEDFIKKKIPAGKSSMGGGNMGGHRKHHWSGLSGGWKRMIRYVCRAAGIMACTAAVFCAQRDARTARSSGERDDEE</sequence>
<keyword evidence="2" id="KW-1185">Reference proteome</keyword>
<evidence type="ECO:0000313" key="2">
    <source>
        <dbReference type="Proteomes" id="UP000076532"/>
    </source>
</evidence>